<dbReference type="PROSITE" id="PS51462">
    <property type="entry name" value="NUDIX"/>
    <property type="match status" value="1"/>
</dbReference>
<dbReference type="InterPro" id="IPR000086">
    <property type="entry name" value="NUDIX_hydrolase_dom"/>
</dbReference>
<dbReference type="RefSeq" id="WP_127164392.1">
    <property type="nucleotide sequence ID" value="NZ_CP029822.1"/>
</dbReference>
<evidence type="ECO:0000313" key="5">
    <source>
        <dbReference type="Proteomes" id="UP000273143"/>
    </source>
</evidence>
<evidence type="ECO:0000256" key="1">
    <source>
        <dbReference type="ARBA" id="ARBA00001946"/>
    </source>
</evidence>
<gene>
    <name evidence="4" type="ORF">DM558_13150</name>
</gene>
<evidence type="ECO:0000313" key="4">
    <source>
        <dbReference type="EMBL" id="AZS51658.1"/>
    </source>
</evidence>
<dbReference type="GO" id="GO:0016787">
    <property type="term" value="F:hydrolase activity"/>
    <property type="evidence" value="ECO:0007669"/>
    <property type="project" value="UniProtKB-KW"/>
</dbReference>
<dbReference type="CDD" id="cd04690">
    <property type="entry name" value="NUDIX_Hydrolase"/>
    <property type="match status" value="1"/>
</dbReference>
<organism evidence="4 5">
    <name type="scientific">Entomomonas moraniae</name>
    <dbReference type="NCBI Taxonomy" id="2213226"/>
    <lineage>
        <taxon>Bacteria</taxon>
        <taxon>Pseudomonadati</taxon>
        <taxon>Pseudomonadota</taxon>
        <taxon>Gammaproteobacteria</taxon>
        <taxon>Pseudomonadales</taxon>
        <taxon>Pseudomonadaceae</taxon>
        <taxon>Entomomonas</taxon>
    </lineage>
</organism>
<keyword evidence="2" id="KW-0378">Hydrolase</keyword>
<dbReference type="AlphaFoldDB" id="A0A3Q9JKF2"/>
<comment type="cofactor">
    <cofactor evidence="1">
        <name>Mg(2+)</name>
        <dbReference type="ChEBI" id="CHEBI:18420"/>
    </cofactor>
</comment>
<dbReference type="Pfam" id="PF00293">
    <property type="entry name" value="NUDIX"/>
    <property type="match status" value="1"/>
</dbReference>
<feature type="domain" description="Nudix hydrolase" evidence="3">
    <location>
        <begin position="3"/>
        <end position="133"/>
    </location>
</feature>
<evidence type="ECO:0000256" key="2">
    <source>
        <dbReference type="ARBA" id="ARBA00022801"/>
    </source>
</evidence>
<dbReference type="PANTHER" id="PTHR43046:SF2">
    <property type="entry name" value="8-OXO-DGTP DIPHOSPHATASE-RELATED"/>
    <property type="match status" value="1"/>
</dbReference>
<reference evidence="5" key="1">
    <citation type="submission" date="2018-06" db="EMBL/GenBank/DDBJ databases">
        <title>Complete genome of Pseudomonas insecticola strain QZS01.</title>
        <authorList>
            <person name="Wang J."/>
            <person name="Su Q."/>
        </authorList>
    </citation>
    <scope>NUCLEOTIDE SEQUENCE [LARGE SCALE GENOMIC DNA]</scope>
    <source>
        <strain evidence="5">QZS01</strain>
    </source>
</reference>
<accession>A0A3Q9JKF2</accession>
<evidence type="ECO:0000259" key="3">
    <source>
        <dbReference type="PROSITE" id="PS51462"/>
    </source>
</evidence>
<dbReference type="KEGG" id="emo:DM558_13150"/>
<dbReference type="EMBL" id="CP029822">
    <property type="protein sequence ID" value="AZS51658.1"/>
    <property type="molecule type" value="Genomic_DNA"/>
</dbReference>
<proteinExistence type="predicted"/>
<protein>
    <submittedName>
        <fullName evidence="4">NUDIX domain-containing protein</fullName>
    </submittedName>
</protein>
<dbReference type="Proteomes" id="UP000273143">
    <property type="component" value="Chromosome"/>
</dbReference>
<keyword evidence="5" id="KW-1185">Reference proteome</keyword>
<dbReference type="Gene3D" id="3.90.79.10">
    <property type="entry name" value="Nucleoside Triphosphate Pyrophosphohydrolase"/>
    <property type="match status" value="1"/>
</dbReference>
<dbReference type="InterPro" id="IPR015797">
    <property type="entry name" value="NUDIX_hydrolase-like_dom_sf"/>
</dbReference>
<dbReference type="SUPFAM" id="SSF55811">
    <property type="entry name" value="Nudix"/>
    <property type="match status" value="1"/>
</dbReference>
<dbReference type="PANTHER" id="PTHR43046">
    <property type="entry name" value="GDP-MANNOSE MANNOSYL HYDROLASE"/>
    <property type="match status" value="1"/>
</dbReference>
<sequence>MTKIITIAAACIIDPLNRLLVVRKQGSEIFMQPGGKIELNEKPIEALVREIKEELLLAIDLSLPKYIGQFEAPAANEPGYIVKAELFKIDLPYSPELTVAAEIAEAKWLTEKEITTINMAPLMHTYVIPLWIK</sequence>
<name>A0A3Q9JKF2_9GAMM</name>